<gene>
    <name evidence="1" type="primary">TLR5</name>
</gene>
<feature type="non-terminal residue" evidence="1">
    <location>
        <position position="58"/>
    </location>
</feature>
<dbReference type="AlphaFoldDB" id="A0A1A8BEH0"/>
<reference evidence="1" key="2">
    <citation type="submission" date="2016-06" db="EMBL/GenBank/DDBJ databases">
        <title>The genome of a short-lived fish provides insights into sex chromosome evolution and the genetic control of aging.</title>
        <authorList>
            <person name="Reichwald K."/>
            <person name="Felder M."/>
            <person name="Petzold A."/>
            <person name="Koch P."/>
            <person name="Groth M."/>
            <person name="Platzer M."/>
        </authorList>
    </citation>
    <scope>NUCLEOTIDE SEQUENCE</scope>
    <source>
        <tissue evidence="1">Brain</tissue>
    </source>
</reference>
<keyword evidence="1" id="KW-0675">Receptor</keyword>
<name>A0A1A8BEH0_NOTKA</name>
<reference evidence="1" key="1">
    <citation type="submission" date="2016-05" db="EMBL/GenBank/DDBJ databases">
        <authorList>
            <person name="Lavstsen T."/>
            <person name="Jespersen J.S."/>
        </authorList>
    </citation>
    <scope>NUCLEOTIDE SEQUENCE</scope>
    <source>
        <tissue evidence="1">Brain</tissue>
    </source>
</reference>
<evidence type="ECO:0000313" key="1">
    <source>
        <dbReference type="EMBL" id="SBP65629.1"/>
    </source>
</evidence>
<sequence>MAVVGNKGTMNYYCGLFSKNCYWYISSFGWHSDILVLLNFCVSPFFPVSAGLEADSCA</sequence>
<protein>
    <submittedName>
        <fullName evidence="1">Toll-like receptor 5</fullName>
    </submittedName>
</protein>
<proteinExistence type="predicted"/>
<dbReference type="EMBL" id="HADZ01001688">
    <property type="protein sequence ID" value="SBP65629.1"/>
    <property type="molecule type" value="Transcribed_RNA"/>
</dbReference>
<accession>A0A1A8BEH0</accession>
<organism evidence="1">
    <name type="scientific">Nothobranchius kadleci</name>
    <name type="common">African annual killifish</name>
    <dbReference type="NCBI Taxonomy" id="1051664"/>
    <lineage>
        <taxon>Eukaryota</taxon>
        <taxon>Metazoa</taxon>
        <taxon>Chordata</taxon>
        <taxon>Craniata</taxon>
        <taxon>Vertebrata</taxon>
        <taxon>Euteleostomi</taxon>
        <taxon>Actinopterygii</taxon>
        <taxon>Neopterygii</taxon>
        <taxon>Teleostei</taxon>
        <taxon>Neoteleostei</taxon>
        <taxon>Acanthomorphata</taxon>
        <taxon>Ovalentaria</taxon>
        <taxon>Atherinomorphae</taxon>
        <taxon>Cyprinodontiformes</taxon>
        <taxon>Nothobranchiidae</taxon>
        <taxon>Nothobranchius</taxon>
    </lineage>
</organism>